<comment type="caution">
    <text evidence="1">The sequence shown here is derived from an EMBL/GenBank/DDBJ whole genome shotgun (WGS) entry which is preliminary data.</text>
</comment>
<keyword evidence="2" id="KW-1185">Reference proteome</keyword>
<evidence type="ECO:0000313" key="2">
    <source>
        <dbReference type="Proteomes" id="UP000790377"/>
    </source>
</evidence>
<gene>
    <name evidence="1" type="ORF">BJ138DRAFT_793112</name>
</gene>
<reference evidence="1" key="1">
    <citation type="journal article" date="2021" name="New Phytol.">
        <title>Evolutionary innovations through gain and loss of genes in the ectomycorrhizal Boletales.</title>
        <authorList>
            <person name="Wu G."/>
            <person name="Miyauchi S."/>
            <person name="Morin E."/>
            <person name="Kuo A."/>
            <person name="Drula E."/>
            <person name="Varga T."/>
            <person name="Kohler A."/>
            <person name="Feng B."/>
            <person name="Cao Y."/>
            <person name="Lipzen A."/>
            <person name="Daum C."/>
            <person name="Hundley H."/>
            <person name="Pangilinan J."/>
            <person name="Johnson J."/>
            <person name="Barry K."/>
            <person name="LaButti K."/>
            <person name="Ng V."/>
            <person name="Ahrendt S."/>
            <person name="Min B."/>
            <person name="Choi I.G."/>
            <person name="Park H."/>
            <person name="Plett J.M."/>
            <person name="Magnuson J."/>
            <person name="Spatafora J.W."/>
            <person name="Nagy L.G."/>
            <person name="Henrissat B."/>
            <person name="Grigoriev I.V."/>
            <person name="Yang Z.L."/>
            <person name="Xu J."/>
            <person name="Martin F.M."/>
        </authorList>
    </citation>
    <scope>NUCLEOTIDE SEQUENCE</scope>
    <source>
        <strain evidence="1">ATCC 28755</strain>
    </source>
</reference>
<organism evidence="1 2">
    <name type="scientific">Hygrophoropsis aurantiaca</name>
    <dbReference type="NCBI Taxonomy" id="72124"/>
    <lineage>
        <taxon>Eukaryota</taxon>
        <taxon>Fungi</taxon>
        <taxon>Dikarya</taxon>
        <taxon>Basidiomycota</taxon>
        <taxon>Agaricomycotina</taxon>
        <taxon>Agaricomycetes</taxon>
        <taxon>Agaricomycetidae</taxon>
        <taxon>Boletales</taxon>
        <taxon>Coniophorineae</taxon>
        <taxon>Hygrophoropsidaceae</taxon>
        <taxon>Hygrophoropsis</taxon>
    </lineage>
</organism>
<dbReference type="Proteomes" id="UP000790377">
    <property type="component" value="Unassembled WGS sequence"/>
</dbReference>
<dbReference type="EMBL" id="MU268227">
    <property type="protein sequence ID" value="KAH7905285.1"/>
    <property type="molecule type" value="Genomic_DNA"/>
</dbReference>
<proteinExistence type="predicted"/>
<name>A0ACB7ZW74_9AGAM</name>
<sequence>MADQPEDQDALQASTCAAIRSIEGEMLELKKHECDLIAQLDRLQDAIAHKRALTGNLNNSLSPVYRLPSEILLACFELAVQEWASENDGADEQAVMRQMHAEGIGRPRLDFGWSCTPAVLISHVSHHWRQLAIHTPALWTNLIITPESERHLDVFWNILHHRVNDKSITLNFHSFGPENELSSDGASLMEAIMPLIHAQKVTALTLVNSGPVLSFLRSQLADFSGPPSPSLTAFSHLTALSILSRIDDRVCFTFTHLRRLLSGTPLLKALELQHFASVTSEELADKTTIDLPKLEKLTIILPDTFACKLLDCLASPDIRQMKFLLWRPRDRLSYLFVDNDLVLKVPKFPEVENLTLSWRNSNGDPALDTTIIDAFPHITHLTMGSRIRFSDSEAKWSKLQHLTLDFTFWGDQSSPPGCFTWLPGPGDPGDHPLLISVINTPDPALQQTNDYADKRIFPHFKELQRYGKIDESSTRLDAFLRWQAAGEPTI</sequence>
<evidence type="ECO:0000313" key="1">
    <source>
        <dbReference type="EMBL" id="KAH7905285.1"/>
    </source>
</evidence>
<accession>A0ACB7ZW74</accession>
<protein>
    <submittedName>
        <fullName evidence="1">Uncharacterized protein</fullName>
    </submittedName>
</protein>